<protein>
    <submittedName>
        <fullName evidence="1">Uncharacterized protein</fullName>
    </submittedName>
</protein>
<dbReference type="EMBL" id="MK024806">
    <property type="protein sequence ID" value="AZF87768.1"/>
    <property type="molecule type" value="Genomic_DNA"/>
</dbReference>
<sequence length="38" mass="4561">MVRFHHPAPQNIYGWAFSIWNRSRKGCKPKRQTLHRVG</sequence>
<evidence type="ECO:0000313" key="2">
    <source>
        <dbReference type="Proteomes" id="UP000277463"/>
    </source>
</evidence>
<name>A0A3G8F182_9CAUD</name>
<accession>A0A3G8F182</accession>
<gene>
    <name evidence="1" type="ORF">CPT_Mydo_198</name>
</gene>
<reference evidence="2" key="1">
    <citation type="submission" date="2018-10" db="EMBL/GenBank/DDBJ databases">
        <title>Complete genome sequence of Proteus mirabilis phage Mydo.</title>
        <authorList>
            <person name="Jones B.T."/>
            <person name="Lessor L."/>
            <person name="Newkirk H.N."/>
            <person name="O'Leary C.J."/>
            <person name="Liu M."/>
        </authorList>
    </citation>
    <scope>NUCLEOTIDE SEQUENCE [LARGE SCALE GENOMIC DNA]</scope>
</reference>
<organism evidence="1 2">
    <name type="scientific">Proteus phage Mydo</name>
    <dbReference type="NCBI Taxonomy" id="2483610"/>
    <lineage>
        <taxon>Viruses</taxon>
        <taxon>Duplodnaviria</taxon>
        <taxon>Heunggongvirae</taxon>
        <taxon>Uroviricota</taxon>
        <taxon>Caudoviricetes</taxon>
        <taxon>Vequintavirinae</taxon>
        <taxon>Mydovirus</taxon>
        <taxon>Mydovirus mydo</taxon>
    </lineage>
</organism>
<dbReference type="Proteomes" id="UP000277463">
    <property type="component" value="Segment"/>
</dbReference>
<proteinExistence type="predicted"/>
<keyword evidence="2" id="KW-1185">Reference proteome</keyword>
<evidence type="ECO:0000313" key="1">
    <source>
        <dbReference type="EMBL" id="AZF87768.1"/>
    </source>
</evidence>